<dbReference type="Proteomes" id="UP000240572">
    <property type="component" value="Unassembled WGS sequence"/>
</dbReference>
<keyword evidence="5" id="KW-0547">Nucleotide-binding</keyword>
<keyword evidence="9" id="KW-1133">Transmembrane helix</keyword>
<dbReference type="AlphaFoldDB" id="A0A2P8D838"/>
<dbReference type="PRINTS" id="PR00344">
    <property type="entry name" value="BCTRLSENSOR"/>
</dbReference>
<evidence type="ECO:0000256" key="2">
    <source>
        <dbReference type="ARBA" id="ARBA00012438"/>
    </source>
</evidence>
<dbReference type="GO" id="GO:0000155">
    <property type="term" value="F:phosphorelay sensor kinase activity"/>
    <property type="evidence" value="ECO:0007669"/>
    <property type="project" value="InterPro"/>
</dbReference>
<dbReference type="InterPro" id="IPR036890">
    <property type="entry name" value="HATPase_C_sf"/>
</dbReference>
<dbReference type="EC" id="2.7.13.3" evidence="2"/>
<dbReference type="Pfam" id="PF00512">
    <property type="entry name" value="HisKA"/>
    <property type="match status" value="1"/>
</dbReference>
<dbReference type="InterPro" id="IPR003661">
    <property type="entry name" value="HisK_dim/P_dom"/>
</dbReference>
<sequence>MRKFFNRRTYLIIAALAIVGFALYYFNRIAGDMAVEEQAKVNTLIEALNTVNNASASSLGNDITFASKVITQNTSIPLIITDEKGNIQYHVNLDSTRLRQDSSYIKRKLEEFGRFHMPIPSFYPVANNQVGKNLVYYGDSSLLRSLKYYPLLLIAITCVFLLIVFIAVSNAQQSLQNQVWVGMSKETAHQIGTPLTSIVAWMELLKDNESNREWVEEMEKDVTRLQLIADRFSKIGSIPELKEENLIERLQGMVDYMRMRKPNKVTIDFDHGTEEDVQVLLSAPLFDWVIENLIRNALDAMEGQGRIFIQLTNQPRLVTIDISDTGKGIPKNNFKKVFAPGYSTKKRGWGLGLSLAKRIIQKYHHASIFVKQSEPGKGTTFRIIFRR</sequence>
<dbReference type="Gene3D" id="1.10.287.130">
    <property type="match status" value="1"/>
</dbReference>
<evidence type="ECO:0000313" key="11">
    <source>
        <dbReference type="EMBL" id="PSK93368.1"/>
    </source>
</evidence>
<dbReference type="OrthoDB" id="1931120at2"/>
<evidence type="ECO:0000256" key="8">
    <source>
        <dbReference type="ARBA" id="ARBA00023012"/>
    </source>
</evidence>
<evidence type="ECO:0000256" key="6">
    <source>
        <dbReference type="ARBA" id="ARBA00022777"/>
    </source>
</evidence>
<comment type="catalytic activity">
    <reaction evidence="1">
        <text>ATP + protein L-histidine = ADP + protein N-phospho-L-histidine.</text>
        <dbReference type="EC" id="2.7.13.3"/>
    </reaction>
</comment>
<dbReference type="Gene3D" id="3.30.565.10">
    <property type="entry name" value="Histidine kinase-like ATPase, C-terminal domain"/>
    <property type="match status" value="1"/>
</dbReference>
<feature type="domain" description="Histidine kinase" evidence="10">
    <location>
        <begin position="186"/>
        <end position="387"/>
    </location>
</feature>
<dbReference type="CDD" id="cd00082">
    <property type="entry name" value="HisKA"/>
    <property type="match status" value="1"/>
</dbReference>
<evidence type="ECO:0000313" key="12">
    <source>
        <dbReference type="Proteomes" id="UP000240572"/>
    </source>
</evidence>
<dbReference type="RefSeq" id="WP_146146704.1">
    <property type="nucleotide sequence ID" value="NZ_PYGD01000002.1"/>
</dbReference>
<dbReference type="PANTHER" id="PTHR43065">
    <property type="entry name" value="SENSOR HISTIDINE KINASE"/>
    <property type="match status" value="1"/>
</dbReference>
<gene>
    <name evidence="11" type="ORF">B0I18_102338</name>
</gene>
<evidence type="ECO:0000256" key="7">
    <source>
        <dbReference type="ARBA" id="ARBA00022840"/>
    </source>
</evidence>
<proteinExistence type="predicted"/>
<dbReference type="SUPFAM" id="SSF47384">
    <property type="entry name" value="Homodimeric domain of signal transducing histidine kinase"/>
    <property type="match status" value="1"/>
</dbReference>
<dbReference type="SUPFAM" id="SSF55874">
    <property type="entry name" value="ATPase domain of HSP90 chaperone/DNA topoisomerase II/histidine kinase"/>
    <property type="match status" value="1"/>
</dbReference>
<feature type="transmembrane region" description="Helical" evidence="9">
    <location>
        <begin position="9"/>
        <end position="26"/>
    </location>
</feature>
<dbReference type="InterPro" id="IPR003594">
    <property type="entry name" value="HATPase_dom"/>
</dbReference>
<evidence type="ECO:0000256" key="4">
    <source>
        <dbReference type="ARBA" id="ARBA00022679"/>
    </source>
</evidence>
<dbReference type="SMART" id="SM00387">
    <property type="entry name" value="HATPase_c"/>
    <property type="match status" value="1"/>
</dbReference>
<keyword evidence="4" id="KW-0808">Transferase</keyword>
<evidence type="ECO:0000256" key="3">
    <source>
        <dbReference type="ARBA" id="ARBA00022553"/>
    </source>
</evidence>
<keyword evidence="7" id="KW-0067">ATP-binding</keyword>
<accession>A0A2P8D838</accession>
<comment type="caution">
    <text evidence="11">The sequence shown here is derived from an EMBL/GenBank/DDBJ whole genome shotgun (WGS) entry which is preliminary data.</text>
</comment>
<evidence type="ECO:0000256" key="1">
    <source>
        <dbReference type="ARBA" id="ARBA00000085"/>
    </source>
</evidence>
<keyword evidence="9" id="KW-0472">Membrane</keyword>
<dbReference type="PANTHER" id="PTHR43065:SF10">
    <property type="entry name" value="PEROXIDE STRESS-ACTIVATED HISTIDINE KINASE MAK3"/>
    <property type="match status" value="1"/>
</dbReference>
<dbReference type="InterPro" id="IPR036097">
    <property type="entry name" value="HisK_dim/P_sf"/>
</dbReference>
<name>A0A2P8D838_9BACT</name>
<organism evidence="11 12">
    <name type="scientific">Taibaiella chishuiensis</name>
    <dbReference type="NCBI Taxonomy" id="1434707"/>
    <lineage>
        <taxon>Bacteria</taxon>
        <taxon>Pseudomonadati</taxon>
        <taxon>Bacteroidota</taxon>
        <taxon>Chitinophagia</taxon>
        <taxon>Chitinophagales</taxon>
        <taxon>Chitinophagaceae</taxon>
        <taxon>Taibaiella</taxon>
    </lineage>
</organism>
<protein>
    <recommendedName>
        <fullName evidence="2">histidine kinase</fullName>
        <ecNumber evidence="2">2.7.13.3</ecNumber>
    </recommendedName>
</protein>
<evidence type="ECO:0000259" key="10">
    <source>
        <dbReference type="PROSITE" id="PS50109"/>
    </source>
</evidence>
<reference evidence="11 12" key="1">
    <citation type="submission" date="2018-03" db="EMBL/GenBank/DDBJ databases">
        <title>Genomic Encyclopedia of Type Strains, Phase III (KMG-III): the genomes of soil and plant-associated and newly described type strains.</title>
        <authorList>
            <person name="Whitman W."/>
        </authorList>
    </citation>
    <scope>NUCLEOTIDE SEQUENCE [LARGE SCALE GENOMIC DNA]</scope>
    <source>
        <strain evidence="11 12">CGMCC 1.12700</strain>
    </source>
</reference>
<keyword evidence="6 11" id="KW-0418">Kinase</keyword>
<dbReference type="GO" id="GO:0005524">
    <property type="term" value="F:ATP binding"/>
    <property type="evidence" value="ECO:0007669"/>
    <property type="project" value="UniProtKB-KW"/>
</dbReference>
<keyword evidence="3" id="KW-0597">Phosphoprotein</keyword>
<dbReference type="Pfam" id="PF02518">
    <property type="entry name" value="HATPase_c"/>
    <property type="match status" value="1"/>
</dbReference>
<keyword evidence="9" id="KW-0812">Transmembrane</keyword>
<dbReference type="InterPro" id="IPR005467">
    <property type="entry name" value="His_kinase_dom"/>
</dbReference>
<dbReference type="InterPro" id="IPR004358">
    <property type="entry name" value="Sig_transdc_His_kin-like_C"/>
</dbReference>
<dbReference type="PROSITE" id="PS50109">
    <property type="entry name" value="HIS_KIN"/>
    <property type="match status" value="1"/>
</dbReference>
<evidence type="ECO:0000256" key="9">
    <source>
        <dbReference type="SAM" id="Phobius"/>
    </source>
</evidence>
<evidence type="ECO:0000256" key="5">
    <source>
        <dbReference type="ARBA" id="ARBA00022741"/>
    </source>
</evidence>
<keyword evidence="8" id="KW-0902">Two-component regulatory system</keyword>
<feature type="transmembrane region" description="Helical" evidence="9">
    <location>
        <begin position="148"/>
        <end position="168"/>
    </location>
</feature>
<keyword evidence="12" id="KW-1185">Reference proteome</keyword>
<dbReference type="EMBL" id="PYGD01000002">
    <property type="protein sequence ID" value="PSK93368.1"/>
    <property type="molecule type" value="Genomic_DNA"/>
</dbReference>